<keyword evidence="5" id="KW-1185">Reference proteome</keyword>
<dbReference type="InterPro" id="IPR002562">
    <property type="entry name" value="3'-5'_exonuclease_dom"/>
</dbReference>
<dbReference type="Proteomes" id="UP000015453">
    <property type="component" value="Unassembled WGS sequence"/>
</dbReference>
<accession>S8BYQ1</accession>
<feature type="domain" description="3'-5' exonuclease" evidence="3">
    <location>
        <begin position="16"/>
        <end position="195"/>
    </location>
</feature>
<dbReference type="GO" id="GO:0005737">
    <property type="term" value="C:cytoplasm"/>
    <property type="evidence" value="ECO:0007669"/>
    <property type="project" value="TreeGrafter"/>
</dbReference>
<organism evidence="4 5">
    <name type="scientific">Genlisea aurea</name>
    <dbReference type="NCBI Taxonomy" id="192259"/>
    <lineage>
        <taxon>Eukaryota</taxon>
        <taxon>Viridiplantae</taxon>
        <taxon>Streptophyta</taxon>
        <taxon>Embryophyta</taxon>
        <taxon>Tracheophyta</taxon>
        <taxon>Spermatophyta</taxon>
        <taxon>Magnoliopsida</taxon>
        <taxon>eudicotyledons</taxon>
        <taxon>Gunneridae</taxon>
        <taxon>Pentapetalae</taxon>
        <taxon>asterids</taxon>
        <taxon>lamiids</taxon>
        <taxon>Lamiales</taxon>
        <taxon>Lentibulariaceae</taxon>
        <taxon>Genlisea</taxon>
    </lineage>
</organism>
<dbReference type="InterPro" id="IPR036397">
    <property type="entry name" value="RNaseH_sf"/>
</dbReference>
<evidence type="ECO:0000313" key="5">
    <source>
        <dbReference type="Proteomes" id="UP000015453"/>
    </source>
</evidence>
<dbReference type="OrthoDB" id="1920326at2759"/>
<keyword evidence="1" id="KW-0540">Nuclease</keyword>
<dbReference type="FunFam" id="3.30.420.10:FF:000054">
    <property type="entry name" value="Werner Syndrome-like exonuclease"/>
    <property type="match status" value="1"/>
</dbReference>
<evidence type="ECO:0000313" key="4">
    <source>
        <dbReference type="EMBL" id="EPS59715.1"/>
    </source>
</evidence>
<sequence length="196" mass="21716">SHSSYVVHFGNAAIHTAFTSDSGDVTTWLDGIGDSAGAVGRVIVGLDIEWRPHNSQYYNPAATLQICVGDNCLIFQLLHADRIPPSLIDFMSSRRNIFVGVGIESDLGMLQSDYNFGFGVNWKDLRTLAADKYGMEDLKRSGLKRLANMILNIDMEKPEDVTRSRWDDQYLSGDQIKYAAVDAYACFEIGRALIAS</sequence>
<dbReference type="GO" id="GO:0005634">
    <property type="term" value="C:nucleus"/>
    <property type="evidence" value="ECO:0007669"/>
    <property type="project" value="TreeGrafter"/>
</dbReference>
<dbReference type="Pfam" id="PF01612">
    <property type="entry name" value="DNA_pol_A_exo1"/>
    <property type="match status" value="1"/>
</dbReference>
<dbReference type="Gene3D" id="3.30.420.10">
    <property type="entry name" value="Ribonuclease H-like superfamily/Ribonuclease H"/>
    <property type="match status" value="1"/>
</dbReference>
<dbReference type="GO" id="GO:0006139">
    <property type="term" value="P:nucleobase-containing compound metabolic process"/>
    <property type="evidence" value="ECO:0007669"/>
    <property type="project" value="InterPro"/>
</dbReference>
<dbReference type="CDD" id="cd06141">
    <property type="entry name" value="WRN_exo"/>
    <property type="match status" value="1"/>
</dbReference>
<keyword evidence="2" id="KW-0378">Hydrolase</keyword>
<dbReference type="SMART" id="SM00474">
    <property type="entry name" value="35EXOc"/>
    <property type="match status" value="1"/>
</dbReference>
<dbReference type="SUPFAM" id="SSF53098">
    <property type="entry name" value="Ribonuclease H-like"/>
    <property type="match status" value="1"/>
</dbReference>
<dbReference type="GO" id="GO:0008408">
    <property type="term" value="F:3'-5' exonuclease activity"/>
    <property type="evidence" value="ECO:0007669"/>
    <property type="project" value="InterPro"/>
</dbReference>
<feature type="non-terminal residue" evidence="4">
    <location>
        <position position="1"/>
    </location>
</feature>
<evidence type="ECO:0000256" key="2">
    <source>
        <dbReference type="ARBA" id="ARBA00022801"/>
    </source>
</evidence>
<dbReference type="PANTHER" id="PTHR13620:SF105">
    <property type="entry name" value="OS01G0737700 PROTEIN"/>
    <property type="match status" value="1"/>
</dbReference>
<dbReference type="EMBL" id="AUSU01008135">
    <property type="protein sequence ID" value="EPS59715.1"/>
    <property type="molecule type" value="Genomic_DNA"/>
</dbReference>
<dbReference type="GO" id="GO:0003676">
    <property type="term" value="F:nucleic acid binding"/>
    <property type="evidence" value="ECO:0007669"/>
    <property type="project" value="InterPro"/>
</dbReference>
<name>S8BYQ1_9LAMI</name>
<gene>
    <name evidence="4" type="ORF">M569_15090</name>
</gene>
<reference evidence="4 5" key="1">
    <citation type="journal article" date="2013" name="BMC Genomics">
        <title>The miniature genome of a carnivorous plant Genlisea aurea contains a low number of genes and short non-coding sequences.</title>
        <authorList>
            <person name="Leushkin E.V."/>
            <person name="Sutormin R.A."/>
            <person name="Nabieva E.R."/>
            <person name="Penin A.A."/>
            <person name="Kondrashov A.S."/>
            <person name="Logacheva M.D."/>
        </authorList>
    </citation>
    <scope>NUCLEOTIDE SEQUENCE [LARGE SCALE GENOMIC DNA]</scope>
</reference>
<protein>
    <recommendedName>
        <fullName evidence="3">3'-5' exonuclease domain-containing protein</fullName>
    </recommendedName>
</protein>
<dbReference type="AlphaFoldDB" id="S8BYQ1"/>
<comment type="caution">
    <text evidence="4">The sequence shown here is derived from an EMBL/GenBank/DDBJ whole genome shotgun (WGS) entry which is preliminary data.</text>
</comment>
<proteinExistence type="predicted"/>
<evidence type="ECO:0000256" key="1">
    <source>
        <dbReference type="ARBA" id="ARBA00022722"/>
    </source>
</evidence>
<dbReference type="InterPro" id="IPR051132">
    <property type="entry name" value="3-5_Exonuclease_domain"/>
</dbReference>
<dbReference type="InterPro" id="IPR012337">
    <property type="entry name" value="RNaseH-like_sf"/>
</dbReference>
<evidence type="ECO:0000259" key="3">
    <source>
        <dbReference type="SMART" id="SM00474"/>
    </source>
</evidence>
<dbReference type="PANTHER" id="PTHR13620">
    <property type="entry name" value="3-5 EXONUCLEASE"/>
    <property type="match status" value="1"/>
</dbReference>